<gene>
    <name evidence="2" type="ORF">BDN70DRAFT_944470</name>
</gene>
<dbReference type="InterPro" id="IPR011009">
    <property type="entry name" value="Kinase-like_dom_sf"/>
</dbReference>
<dbReference type="OrthoDB" id="3271139at2759"/>
<dbReference type="Pfam" id="PF17667">
    <property type="entry name" value="Pkinase_fungal"/>
    <property type="match status" value="1"/>
</dbReference>
<dbReference type="EMBL" id="MU155243">
    <property type="protein sequence ID" value="KAF9478065.1"/>
    <property type="molecule type" value="Genomic_DNA"/>
</dbReference>
<evidence type="ECO:0000313" key="2">
    <source>
        <dbReference type="EMBL" id="KAF9478065.1"/>
    </source>
</evidence>
<feature type="non-terminal residue" evidence="2">
    <location>
        <position position="1"/>
    </location>
</feature>
<accession>A0A9P5Z0I3</accession>
<dbReference type="SUPFAM" id="SSF56112">
    <property type="entry name" value="Protein kinase-like (PK-like)"/>
    <property type="match status" value="1"/>
</dbReference>
<name>A0A9P5Z0I3_9AGAR</name>
<organism evidence="2 3">
    <name type="scientific">Pholiota conissans</name>
    <dbReference type="NCBI Taxonomy" id="109636"/>
    <lineage>
        <taxon>Eukaryota</taxon>
        <taxon>Fungi</taxon>
        <taxon>Dikarya</taxon>
        <taxon>Basidiomycota</taxon>
        <taxon>Agaricomycotina</taxon>
        <taxon>Agaricomycetes</taxon>
        <taxon>Agaricomycetidae</taxon>
        <taxon>Agaricales</taxon>
        <taxon>Agaricineae</taxon>
        <taxon>Strophariaceae</taxon>
        <taxon>Pholiota</taxon>
    </lineage>
</organism>
<feature type="non-terminal residue" evidence="2">
    <location>
        <position position="351"/>
    </location>
</feature>
<dbReference type="Proteomes" id="UP000807469">
    <property type="component" value="Unassembled WGS sequence"/>
</dbReference>
<comment type="caution">
    <text evidence="2">The sequence shown here is derived from an EMBL/GenBank/DDBJ whole genome shotgun (WGS) entry which is preliminary data.</text>
</comment>
<dbReference type="PANTHER" id="PTHR38248:SF2">
    <property type="entry name" value="FUNK1 11"/>
    <property type="match status" value="1"/>
</dbReference>
<reference evidence="2" key="1">
    <citation type="submission" date="2020-11" db="EMBL/GenBank/DDBJ databases">
        <authorList>
            <consortium name="DOE Joint Genome Institute"/>
            <person name="Ahrendt S."/>
            <person name="Riley R."/>
            <person name="Andreopoulos W."/>
            <person name="Labutti K."/>
            <person name="Pangilinan J."/>
            <person name="Ruiz-Duenas F.J."/>
            <person name="Barrasa J.M."/>
            <person name="Sanchez-Garcia M."/>
            <person name="Camarero S."/>
            <person name="Miyauchi S."/>
            <person name="Serrano A."/>
            <person name="Linde D."/>
            <person name="Babiker R."/>
            <person name="Drula E."/>
            <person name="Ayuso-Fernandez I."/>
            <person name="Pacheco R."/>
            <person name="Padilla G."/>
            <person name="Ferreira P."/>
            <person name="Barriuso J."/>
            <person name="Kellner H."/>
            <person name="Castanera R."/>
            <person name="Alfaro M."/>
            <person name="Ramirez L."/>
            <person name="Pisabarro A.G."/>
            <person name="Kuo A."/>
            <person name="Tritt A."/>
            <person name="Lipzen A."/>
            <person name="He G."/>
            <person name="Yan M."/>
            <person name="Ng V."/>
            <person name="Cullen D."/>
            <person name="Martin F."/>
            <person name="Rosso M.-N."/>
            <person name="Henrissat B."/>
            <person name="Hibbett D."/>
            <person name="Martinez A.T."/>
            <person name="Grigoriev I.V."/>
        </authorList>
    </citation>
    <scope>NUCLEOTIDE SEQUENCE</scope>
    <source>
        <strain evidence="2">CIRM-BRFM 674</strain>
    </source>
</reference>
<evidence type="ECO:0000313" key="3">
    <source>
        <dbReference type="Proteomes" id="UP000807469"/>
    </source>
</evidence>
<dbReference type="Gene3D" id="1.10.510.10">
    <property type="entry name" value="Transferase(Phosphotransferase) domain 1"/>
    <property type="match status" value="1"/>
</dbReference>
<dbReference type="PROSITE" id="PS00109">
    <property type="entry name" value="PROTEIN_KINASE_TYR"/>
    <property type="match status" value="1"/>
</dbReference>
<keyword evidence="3" id="KW-1185">Reference proteome</keyword>
<evidence type="ECO:0000259" key="1">
    <source>
        <dbReference type="Pfam" id="PF17667"/>
    </source>
</evidence>
<sequence>TRGQITAYAGLALSMNFRRHFFSMLILGRFARFIRWDRRGAIVTHRFDYTKRPRFIFEFYRRYGQLSPIQRGFDPTATRRILTAAYKKAFGKYHDIYGGGDFSIQPSKSLTGDDCFHIVVKDSVSGVEETFVVPPPRYVHGCLMPFKRGTKRSLACLYLGDKTPGAMFFIKDSWQEESSRTVREADIYRKLKAASAQYVASMRLGGDVNHMVTVSQDWLDVKFRRMVCHRLVLETVAESLSTFTWCKILLSCIADAVEGTKVILTGILHRDLSAGNIMIVRNMKTKEWNGVLINWDMCILWQEQKGKARSGRIGTRPFISTNILTNQNPSHSLCDDIESAFWVLLYHALLY</sequence>
<dbReference type="PANTHER" id="PTHR38248">
    <property type="entry name" value="FUNK1 6"/>
    <property type="match status" value="1"/>
</dbReference>
<dbReference type="AlphaFoldDB" id="A0A9P5Z0I3"/>
<dbReference type="GO" id="GO:0004672">
    <property type="term" value="F:protein kinase activity"/>
    <property type="evidence" value="ECO:0007669"/>
    <property type="project" value="InterPro"/>
</dbReference>
<proteinExistence type="predicted"/>
<dbReference type="InterPro" id="IPR040976">
    <property type="entry name" value="Pkinase_fungal"/>
</dbReference>
<protein>
    <recommendedName>
        <fullName evidence="1">Fungal-type protein kinase domain-containing protein</fullName>
    </recommendedName>
</protein>
<dbReference type="InterPro" id="IPR008266">
    <property type="entry name" value="Tyr_kinase_AS"/>
</dbReference>
<feature type="domain" description="Fungal-type protein kinase" evidence="1">
    <location>
        <begin position="223"/>
        <end position="346"/>
    </location>
</feature>